<gene>
    <name evidence="2" type="ORF">CARN1_0156</name>
</gene>
<evidence type="ECO:0000256" key="1">
    <source>
        <dbReference type="SAM" id="Phobius"/>
    </source>
</evidence>
<name>E6PEU5_9ZZZZ</name>
<feature type="transmembrane region" description="Helical" evidence="1">
    <location>
        <begin position="12"/>
        <end position="35"/>
    </location>
</feature>
<organism evidence="2">
    <name type="scientific">mine drainage metagenome</name>
    <dbReference type="NCBI Taxonomy" id="410659"/>
    <lineage>
        <taxon>unclassified sequences</taxon>
        <taxon>metagenomes</taxon>
        <taxon>ecological metagenomes</taxon>
    </lineage>
</organism>
<reference evidence="2" key="1">
    <citation type="submission" date="2009-10" db="EMBL/GenBank/DDBJ databases">
        <title>Diversity of trophic interactions inside an arsenic-rich microbial ecosystem.</title>
        <authorList>
            <person name="Bertin P.N."/>
            <person name="Heinrich-Salmeron A."/>
            <person name="Pelletier E."/>
            <person name="Goulhen-Chollet F."/>
            <person name="Arsene-Ploetze F."/>
            <person name="Gallien S."/>
            <person name="Calteau A."/>
            <person name="Vallenet D."/>
            <person name="Casiot C."/>
            <person name="Chane-Woon-Ming B."/>
            <person name="Giloteaux L."/>
            <person name="Barakat M."/>
            <person name="Bonnefoy V."/>
            <person name="Bruneel O."/>
            <person name="Chandler M."/>
            <person name="Cleiss J."/>
            <person name="Duran R."/>
            <person name="Elbaz-Poulichet F."/>
            <person name="Fonknechten N."/>
            <person name="Lauga B."/>
            <person name="Mornico D."/>
            <person name="Ortet P."/>
            <person name="Schaeffer C."/>
            <person name="Siguier P."/>
            <person name="Alexander Thil Smith A."/>
            <person name="Van Dorsselaer A."/>
            <person name="Weissenbach J."/>
            <person name="Medigue C."/>
            <person name="Le Paslier D."/>
        </authorList>
    </citation>
    <scope>NUCLEOTIDE SEQUENCE</scope>
</reference>
<keyword evidence="1" id="KW-1133">Transmembrane helix</keyword>
<evidence type="ECO:0000313" key="2">
    <source>
        <dbReference type="EMBL" id="CBH74981.1"/>
    </source>
</evidence>
<dbReference type="AlphaFoldDB" id="E6PEU5"/>
<accession>E6PEU5</accession>
<keyword evidence="1" id="KW-0812">Transmembrane</keyword>
<proteinExistence type="predicted"/>
<keyword evidence="1" id="KW-0472">Membrane</keyword>
<comment type="caution">
    <text evidence="2">The sequence shown here is derived from an EMBL/GenBank/DDBJ whole genome shotgun (WGS) entry which is preliminary data.</text>
</comment>
<dbReference type="EMBL" id="CABL01000005">
    <property type="protein sequence ID" value="CBH74981.1"/>
    <property type="molecule type" value="Genomic_DNA"/>
</dbReference>
<sequence length="61" mass="6898">MEHFFVNFARDAAWAVAIVFIFAVIGVVATIRWIVNLLTRAEHAVESGVENVEHAITHRDH</sequence>
<protein>
    <submittedName>
        <fullName evidence="2">Uncharacterized protein</fullName>
    </submittedName>
</protein>